<dbReference type="InterPro" id="IPR002797">
    <property type="entry name" value="Polysacc_synth"/>
</dbReference>
<reference evidence="7 8" key="1">
    <citation type="submission" date="2016-10" db="EMBL/GenBank/DDBJ databases">
        <title>The whole genome sequencing and assembly of Bacillus simplex DSM 1321 strain.</title>
        <authorList>
            <person name="Park M.-K."/>
            <person name="Lee Y.-J."/>
            <person name="Yi H."/>
            <person name="Bahn Y.-S."/>
            <person name="Kim J.F."/>
            <person name="Lee D.-W."/>
        </authorList>
    </citation>
    <scope>NUCLEOTIDE SEQUENCE [LARGE SCALE GENOMIC DNA]</scope>
    <source>
        <strain evidence="7 8">DSM 1321</strain>
    </source>
</reference>
<feature type="transmembrane region" description="Helical" evidence="6">
    <location>
        <begin position="392"/>
        <end position="412"/>
    </location>
</feature>
<feature type="transmembrane region" description="Helical" evidence="6">
    <location>
        <begin position="291"/>
        <end position="314"/>
    </location>
</feature>
<evidence type="ECO:0000256" key="6">
    <source>
        <dbReference type="SAM" id="Phobius"/>
    </source>
</evidence>
<feature type="transmembrane region" description="Helical" evidence="6">
    <location>
        <begin position="170"/>
        <end position="188"/>
    </location>
</feature>
<feature type="transmembrane region" description="Helical" evidence="6">
    <location>
        <begin position="194"/>
        <end position="215"/>
    </location>
</feature>
<dbReference type="InterPro" id="IPR050833">
    <property type="entry name" value="Poly_Biosynth_Transport"/>
</dbReference>
<dbReference type="GeneID" id="56473416"/>
<dbReference type="AlphaFoldDB" id="A0A223EH30"/>
<keyword evidence="4 6" id="KW-1133">Transmembrane helix</keyword>
<proteinExistence type="predicted"/>
<dbReference type="RefSeq" id="WP_063235919.1">
    <property type="nucleotide sequence ID" value="NZ_BCVO01000033.1"/>
</dbReference>
<keyword evidence="2" id="KW-1003">Cell membrane</keyword>
<evidence type="ECO:0000256" key="2">
    <source>
        <dbReference type="ARBA" id="ARBA00022475"/>
    </source>
</evidence>
<protein>
    <submittedName>
        <fullName evidence="7">Uncharacterized protein</fullName>
    </submittedName>
</protein>
<dbReference type="EMBL" id="CP017704">
    <property type="protein sequence ID" value="ASS94540.1"/>
    <property type="molecule type" value="Genomic_DNA"/>
</dbReference>
<accession>A0A223EH30</accession>
<dbReference type="GO" id="GO:0005886">
    <property type="term" value="C:plasma membrane"/>
    <property type="evidence" value="ECO:0007669"/>
    <property type="project" value="UniProtKB-SubCell"/>
</dbReference>
<dbReference type="InterPro" id="IPR024923">
    <property type="entry name" value="PG_synth_SpoVB"/>
</dbReference>
<comment type="subcellular location">
    <subcellularLocation>
        <location evidence="1">Cell membrane</location>
        <topology evidence="1">Multi-pass membrane protein</topology>
    </subcellularLocation>
</comment>
<evidence type="ECO:0000256" key="1">
    <source>
        <dbReference type="ARBA" id="ARBA00004651"/>
    </source>
</evidence>
<feature type="transmembrane region" description="Helical" evidence="6">
    <location>
        <begin position="461"/>
        <end position="479"/>
    </location>
</feature>
<dbReference type="Proteomes" id="UP000214618">
    <property type="component" value="Chromosome"/>
</dbReference>
<sequence>MAEKPYKTSNELFRGALILSVAAIIVKVLSAAYRIPYQNIAGDIGFYIYQQVYPFYGVAFTLSTLGFPVVISKLIAERESSKNNFAVKDILVTSFVVLSSIGVMMFAALFLGADWIAGWMEDPHLAGLLRIVAYSYLLMPISSVLRGYFQGINDMLPTAGSQVAEQCIRVLTILVLSTIFVYLGYSPYMVGKGAVFGSITGGITGLVLLIAFVILREEWKLFLRMRIKPANFIKISKVLIFQGLAFCITGLILILFQFVDSLHLYSLLRETGMGEKEAKEWKGVYDRGQPLLQLGTVVANSFALALVPVISGFVQRNNEHELLNKIKLVLRVSATIGLAAAIGLVVTMKPVNHMLFMDAKGTITLAIFSLSILFTSLIMAEAAVIQSLGYSFVPVIITIVGVGSKWALNLVLVPHYKIAGAASATVLAFMIMTVLFYAVLRVHIKKALIEKNHVLIILKSTVYMGTAVVLFNSLFELMFSGESRLLATIQALVGVGIGAAVFVMTAIRAGLFGEEELSLIPAGSKLKRFIITNRSIRNHE</sequence>
<feature type="transmembrane region" description="Helical" evidence="6">
    <location>
        <begin position="326"/>
        <end position="347"/>
    </location>
</feature>
<evidence type="ECO:0000313" key="7">
    <source>
        <dbReference type="EMBL" id="ASS94540.1"/>
    </source>
</evidence>
<feature type="transmembrane region" description="Helical" evidence="6">
    <location>
        <begin position="485"/>
        <end position="507"/>
    </location>
</feature>
<evidence type="ECO:0000256" key="3">
    <source>
        <dbReference type="ARBA" id="ARBA00022692"/>
    </source>
</evidence>
<dbReference type="CDD" id="cd13124">
    <property type="entry name" value="MATE_SpoVB_like"/>
    <property type="match status" value="1"/>
</dbReference>
<dbReference type="PANTHER" id="PTHR30250">
    <property type="entry name" value="PST FAMILY PREDICTED COLANIC ACID TRANSPORTER"/>
    <property type="match status" value="1"/>
</dbReference>
<keyword evidence="5 6" id="KW-0472">Membrane</keyword>
<feature type="transmembrane region" description="Helical" evidence="6">
    <location>
        <begin position="53"/>
        <end position="71"/>
    </location>
</feature>
<feature type="transmembrane region" description="Helical" evidence="6">
    <location>
        <begin position="131"/>
        <end position="149"/>
    </location>
</feature>
<feature type="transmembrane region" description="Helical" evidence="6">
    <location>
        <begin position="418"/>
        <end position="440"/>
    </location>
</feature>
<keyword evidence="3 6" id="KW-0812">Transmembrane</keyword>
<dbReference type="OrthoDB" id="9775950at2"/>
<feature type="transmembrane region" description="Helical" evidence="6">
    <location>
        <begin position="235"/>
        <end position="259"/>
    </location>
</feature>
<evidence type="ECO:0000313" key="8">
    <source>
        <dbReference type="Proteomes" id="UP000214618"/>
    </source>
</evidence>
<organism evidence="7 8">
    <name type="scientific">Peribacillus simplex NBRC 15720 = DSM 1321</name>
    <dbReference type="NCBI Taxonomy" id="1349754"/>
    <lineage>
        <taxon>Bacteria</taxon>
        <taxon>Bacillati</taxon>
        <taxon>Bacillota</taxon>
        <taxon>Bacilli</taxon>
        <taxon>Bacillales</taxon>
        <taxon>Bacillaceae</taxon>
        <taxon>Peribacillus</taxon>
    </lineage>
</organism>
<name>A0A223EH30_9BACI</name>
<dbReference type="PANTHER" id="PTHR30250:SF29">
    <property type="entry name" value="POLYSACCHARIDE BIOSYNTHESIS PROTEIN C-TERMINAL DOMAIN-CONTAINING PROTEIN"/>
    <property type="match status" value="1"/>
</dbReference>
<feature type="transmembrane region" description="Helical" evidence="6">
    <location>
        <begin position="91"/>
        <end position="111"/>
    </location>
</feature>
<evidence type="ECO:0000256" key="5">
    <source>
        <dbReference type="ARBA" id="ARBA00023136"/>
    </source>
</evidence>
<gene>
    <name evidence="7" type="ORF">BS1321_11725</name>
</gene>
<feature type="transmembrane region" description="Helical" evidence="6">
    <location>
        <begin position="359"/>
        <end position="380"/>
    </location>
</feature>
<dbReference type="PIRSF" id="PIRSF038958">
    <property type="entry name" value="PG_synth_SpoVB"/>
    <property type="match status" value="1"/>
</dbReference>
<feature type="transmembrane region" description="Helical" evidence="6">
    <location>
        <begin position="12"/>
        <end position="33"/>
    </location>
</feature>
<evidence type="ECO:0000256" key="4">
    <source>
        <dbReference type="ARBA" id="ARBA00022989"/>
    </source>
</evidence>
<dbReference type="Pfam" id="PF01943">
    <property type="entry name" value="Polysacc_synt"/>
    <property type="match status" value="1"/>
</dbReference>